<dbReference type="EMBL" id="KN819902">
    <property type="protein sequence ID" value="KIJ07409.1"/>
    <property type="molecule type" value="Genomic_DNA"/>
</dbReference>
<dbReference type="Pfam" id="PF00067">
    <property type="entry name" value="p450"/>
    <property type="match status" value="1"/>
</dbReference>
<name>A0A0C9SN70_PAXIN</name>
<dbReference type="GO" id="GO:0020037">
    <property type="term" value="F:heme binding"/>
    <property type="evidence" value="ECO:0007669"/>
    <property type="project" value="InterPro"/>
</dbReference>
<dbReference type="InterPro" id="IPR001128">
    <property type="entry name" value="Cyt_P450"/>
</dbReference>
<dbReference type="HOGENOM" id="CLU_2892106_0_0_1"/>
<dbReference type="GO" id="GO:0004497">
    <property type="term" value="F:monooxygenase activity"/>
    <property type="evidence" value="ECO:0007669"/>
    <property type="project" value="InterPro"/>
</dbReference>
<sequence length="63" mass="7184">VFTLVLYPEAQRRPQAEMVAMVADDRLLTFEDRSSMPYLEVTLQESLRRHSALLAPVGECIYG</sequence>
<dbReference type="GO" id="GO:0016705">
    <property type="term" value="F:oxidoreductase activity, acting on paired donors, with incorporation or reduction of molecular oxygen"/>
    <property type="evidence" value="ECO:0007669"/>
    <property type="project" value="InterPro"/>
</dbReference>
<dbReference type="SUPFAM" id="SSF48264">
    <property type="entry name" value="Cytochrome P450"/>
    <property type="match status" value="1"/>
</dbReference>
<dbReference type="OrthoDB" id="2789670at2759"/>
<dbReference type="Gene3D" id="1.10.630.10">
    <property type="entry name" value="Cytochrome P450"/>
    <property type="match status" value="1"/>
</dbReference>
<dbReference type="AlphaFoldDB" id="A0A0C9SN70"/>
<evidence type="ECO:0008006" key="3">
    <source>
        <dbReference type="Google" id="ProtNLM"/>
    </source>
</evidence>
<reference evidence="2" key="2">
    <citation type="submission" date="2015-01" db="EMBL/GenBank/DDBJ databases">
        <title>Evolutionary Origins and Diversification of the Mycorrhizal Mutualists.</title>
        <authorList>
            <consortium name="DOE Joint Genome Institute"/>
            <consortium name="Mycorrhizal Genomics Consortium"/>
            <person name="Kohler A."/>
            <person name="Kuo A."/>
            <person name="Nagy L.G."/>
            <person name="Floudas D."/>
            <person name="Copeland A."/>
            <person name="Barry K.W."/>
            <person name="Cichocki N."/>
            <person name="Veneault-Fourrey C."/>
            <person name="LaButti K."/>
            <person name="Lindquist E.A."/>
            <person name="Lipzen A."/>
            <person name="Lundell T."/>
            <person name="Morin E."/>
            <person name="Murat C."/>
            <person name="Riley R."/>
            <person name="Ohm R."/>
            <person name="Sun H."/>
            <person name="Tunlid A."/>
            <person name="Henrissat B."/>
            <person name="Grigoriev I.V."/>
            <person name="Hibbett D.S."/>
            <person name="Martin F."/>
        </authorList>
    </citation>
    <scope>NUCLEOTIDE SEQUENCE [LARGE SCALE GENOMIC DNA]</scope>
    <source>
        <strain evidence="2">ATCC 200175</strain>
    </source>
</reference>
<proteinExistence type="predicted"/>
<dbReference type="Proteomes" id="UP000053647">
    <property type="component" value="Unassembled WGS sequence"/>
</dbReference>
<accession>A0A0C9SN70</accession>
<dbReference type="GO" id="GO:0005506">
    <property type="term" value="F:iron ion binding"/>
    <property type="evidence" value="ECO:0007669"/>
    <property type="project" value="InterPro"/>
</dbReference>
<protein>
    <recommendedName>
        <fullName evidence="3">Cytochrome P450</fullName>
    </recommendedName>
</protein>
<keyword evidence="2" id="KW-1185">Reference proteome</keyword>
<evidence type="ECO:0000313" key="2">
    <source>
        <dbReference type="Proteomes" id="UP000053647"/>
    </source>
</evidence>
<feature type="non-terminal residue" evidence="1">
    <location>
        <position position="1"/>
    </location>
</feature>
<organism evidence="1 2">
    <name type="scientific">Paxillus involutus ATCC 200175</name>
    <dbReference type="NCBI Taxonomy" id="664439"/>
    <lineage>
        <taxon>Eukaryota</taxon>
        <taxon>Fungi</taxon>
        <taxon>Dikarya</taxon>
        <taxon>Basidiomycota</taxon>
        <taxon>Agaricomycotina</taxon>
        <taxon>Agaricomycetes</taxon>
        <taxon>Agaricomycetidae</taxon>
        <taxon>Boletales</taxon>
        <taxon>Paxilineae</taxon>
        <taxon>Paxillaceae</taxon>
        <taxon>Paxillus</taxon>
    </lineage>
</organism>
<dbReference type="InterPro" id="IPR036396">
    <property type="entry name" value="Cyt_P450_sf"/>
</dbReference>
<reference evidence="1 2" key="1">
    <citation type="submission" date="2014-06" db="EMBL/GenBank/DDBJ databases">
        <authorList>
            <consortium name="DOE Joint Genome Institute"/>
            <person name="Kuo A."/>
            <person name="Kohler A."/>
            <person name="Nagy L.G."/>
            <person name="Floudas D."/>
            <person name="Copeland A."/>
            <person name="Barry K.W."/>
            <person name="Cichocki N."/>
            <person name="Veneault-Fourrey C."/>
            <person name="LaButti K."/>
            <person name="Lindquist E.A."/>
            <person name="Lipzen A."/>
            <person name="Lundell T."/>
            <person name="Morin E."/>
            <person name="Murat C."/>
            <person name="Sun H."/>
            <person name="Tunlid A."/>
            <person name="Henrissat B."/>
            <person name="Grigoriev I.V."/>
            <person name="Hibbett D.S."/>
            <person name="Martin F."/>
            <person name="Nordberg H.P."/>
            <person name="Cantor M.N."/>
            <person name="Hua S.X."/>
        </authorList>
    </citation>
    <scope>NUCLEOTIDE SEQUENCE [LARGE SCALE GENOMIC DNA]</scope>
    <source>
        <strain evidence="1 2">ATCC 200175</strain>
    </source>
</reference>
<gene>
    <name evidence="1" type="ORF">PAXINDRAFT_90432</name>
</gene>
<evidence type="ECO:0000313" key="1">
    <source>
        <dbReference type="EMBL" id="KIJ07409.1"/>
    </source>
</evidence>